<dbReference type="RefSeq" id="WP_021708554.1">
    <property type="nucleotide sequence ID" value="NZ_BAOB01000028.1"/>
</dbReference>
<comment type="caution">
    <text evidence="1">The sequence shown here is derived from an EMBL/GenBank/DDBJ whole genome shotgun (WGS) entry which is preliminary data.</text>
</comment>
<gene>
    <name evidence="1" type="ORF">VAZ01S_015_00180</name>
</gene>
<organism evidence="1 2">
    <name type="scientific">Vibrio azureus NBRC 104587</name>
    <dbReference type="NCBI Taxonomy" id="1219077"/>
    <lineage>
        <taxon>Bacteria</taxon>
        <taxon>Pseudomonadati</taxon>
        <taxon>Pseudomonadota</taxon>
        <taxon>Gammaproteobacteria</taxon>
        <taxon>Vibrionales</taxon>
        <taxon>Vibrionaceae</taxon>
        <taxon>Vibrio</taxon>
    </lineage>
</organism>
<sequence length="202" mass="22839">MNYAIEFNSNRFPFLTVSTRKKALKHSLLSVSEGLAIVKLGKHEYAIEPGQYFWIPQGCLNSITCVPNTQILRCDFSLRLQEKFAQQAGFIKPSALLVALIEKMAEVKSRSAQQLDLLTVVKHEVLTLKPMLNSSVLTDSINQWHPNCESQIAIDLCLILTLREARKMKLSGKKQQVIVDTLFNGNNEEYEQLCLLVFGEVL</sequence>
<evidence type="ECO:0000313" key="2">
    <source>
        <dbReference type="Proteomes" id="UP000016567"/>
    </source>
</evidence>
<dbReference type="OrthoDB" id="5916374at2"/>
<dbReference type="AlphaFoldDB" id="U3BZR3"/>
<accession>U3BZR3</accession>
<dbReference type="EMBL" id="BATL01000015">
    <property type="protein sequence ID" value="GAD74774.1"/>
    <property type="molecule type" value="Genomic_DNA"/>
</dbReference>
<keyword evidence="2" id="KW-1185">Reference proteome</keyword>
<dbReference type="Proteomes" id="UP000016567">
    <property type="component" value="Unassembled WGS sequence"/>
</dbReference>
<proteinExistence type="predicted"/>
<dbReference type="eggNOG" id="ENOG502ZDKA">
    <property type="taxonomic scope" value="Bacteria"/>
</dbReference>
<evidence type="ECO:0000313" key="1">
    <source>
        <dbReference type="EMBL" id="GAD74774.1"/>
    </source>
</evidence>
<protein>
    <recommendedName>
        <fullName evidence="3">AraC-type arabinose-binding/dimerisation domain-containing protein</fullName>
    </recommendedName>
</protein>
<evidence type="ECO:0008006" key="3">
    <source>
        <dbReference type="Google" id="ProtNLM"/>
    </source>
</evidence>
<reference evidence="1 2" key="1">
    <citation type="submission" date="2013-09" db="EMBL/GenBank/DDBJ databases">
        <title>Whole genome shotgun sequence of Vibrio azureus NBRC 104587.</title>
        <authorList>
            <person name="Isaki S."/>
            <person name="Hosoyama A."/>
            <person name="Numata M."/>
            <person name="Hashimoto M."/>
            <person name="Hosoyama Y."/>
            <person name="Tsuchikane K."/>
            <person name="Noguchi M."/>
            <person name="Hirakata S."/>
            <person name="Ichikawa N."/>
            <person name="Ohji S."/>
            <person name="Yamazoe A."/>
            <person name="Fujita N."/>
        </authorList>
    </citation>
    <scope>NUCLEOTIDE SEQUENCE [LARGE SCALE GENOMIC DNA]</scope>
    <source>
        <strain evidence="1 2">NBRC 104587</strain>
    </source>
</reference>
<name>U3BZR3_9VIBR</name>